<reference evidence="8 9" key="1">
    <citation type="submission" date="2017-06" db="EMBL/GenBank/DDBJ databases">
        <authorList>
            <person name="Kim H.J."/>
            <person name="Triplett B.A."/>
        </authorList>
    </citation>
    <scope>NUCLEOTIDE SEQUENCE [LARGE SCALE GENOMIC DNA]</scope>
    <source>
        <strain evidence="8 9">SCA</strain>
    </source>
</reference>
<proteinExistence type="inferred from homology"/>
<gene>
    <name evidence="8" type="ORF">SAMN05446037_1004120</name>
</gene>
<name>A0A239BVE6_9FIRM</name>
<dbReference type="RefSeq" id="WP_089281903.1">
    <property type="nucleotide sequence ID" value="NZ_FZOJ01000004.1"/>
</dbReference>
<evidence type="ECO:0000256" key="3">
    <source>
        <dbReference type="ARBA" id="ARBA00023457"/>
    </source>
</evidence>
<evidence type="ECO:0000256" key="4">
    <source>
        <dbReference type="ARBA" id="ARBA00023471"/>
    </source>
</evidence>
<comment type="similarity">
    <text evidence="3">Belongs to the Ahb/Nir family.</text>
</comment>
<dbReference type="InterPro" id="IPR053953">
    <property type="entry name" value="NirdL-like_HTH"/>
</dbReference>
<comment type="catalytic activity">
    <reaction evidence="5">
        <text>siroheme + 2 H(+) = 12,18-didecarboxysiroheme + 2 CO2</text>
        <dbReference type="Rhea" id="RHEA:19093"/>
        <dbReference type="ChEBI" id="CHEBI:15378"/>
        <dbReference type="ChEBI" id="CHEBI:16526"/>
        <dbReference type="ChEBI" id="CHEBI:60052"/>
        <dbReference type="ChEBI" id="CHEBI:140497"/>
        <dbReference type="EC" id="4.1.1.111"/>
    </reaction>
</comment>
<accession>A0A239BVE6</accession>
<dbReference type="AlphaFoldDB" id="A0A239BVE6"/>
<dbReference type="GO" id="GO:0016829">
    <property type="term" value="F:lyase activity"/>
    <property type="evidence" value="ECO:0007669"/>
    <property type="project" value="UniProtKB-KW"/>
</dbReference>
<comment type="pathway">
    <text evidence="2">Porphyrin-containing compound metabolism.</text>
</comment>
<dbReference type="Pfam" id="PF17805">
    <property type="entry name" value="AsnC_trans_reg2"/>
    <property type="match status" value="1"/>
</dbReference>
<dbReference type="PANTHER" id="PTHR43413">
    <property type="entry name" value="TRANSCRIPTIONAL REGULATOR, ASNC FAMILY"/>
    <property type="match status" value="1"/>
</dbReference>
<dbReference type="EC" id="4.1.1.111" evidence="4"/>
<dbReference type="InterPro" id="IPR050684">
    <property type="entry name" value="HTH-Siroheme_Decarb"/>
</dbReference>
<sequence length="155" mass="18082">MEVTELDKKIIRLLQEDLPICAEPYKQIAKELAMEEEELLNKIQQYVDYGIIRRLGAVLRHRKAGITANAMVVWGVESPRIAEVGKSMAMFPEVTHCYERSTYPDWPYNLFTMIHANSKEDCYEIADKLSKTFDISNYQLLFSSEELKKTSMKYF</sequence>
<dbReference type="InterPro" id="IPR040523">
    <property type="entry name" value="AsnC_trans_reg2"/>
</dbReference>
<dbReference type="OrthoDB" id="9806536at2"/>
<organism evidence="8 9">
    <name type="scientific">Anaerovirgula multivorans</name>
    <dbReference type="NCBI Taxonomy" id="312168"/>
    <lineage>
        <taxon>Bacteria</taxon>
        <taxon>Bacillati</taxon>
        <taxon>Bacillota</taxon>
        <taxon>Clostridia</taxon>
        <taxon>Peptostreptococcales</taxon>
        <taxon>Natronincolaceae</taxon>
        <taxon>Anaerovirgula</taxon>
    </lineage>
</organism>
<evidence type="ECO:0000313" key="8">
    <source>
        <dbReference type="EMBL" id="SNS11014.1"/>
    </source>
</evidence>
<dbReference type="Proteomes" id="UP000198304">
    <property type="component" value="Unassembled WGS sequence"/>
</dbReference>
<keyword evidence="9" id="KW-1185">Reference proteome</keyword>
<protein>
    <recommendedName>
        <fullName evidence="4">siroheme decarboxylase</fullName>
        <ecNumber evidence="4">4.1.1.111</ecNumber>
    </recommendedName>
</protein>
<evidence type="ECO:0000256" key="2">
    <source>
        <dbReference type="ARBA" id="ARBA00023444"/>
    </source>
</evidence>
<evidence type="ECO:0000256" key="1">
    <source>
        <dbReference type="ARBA" id="ARBA00023239"/>
    </source>
</evidence>
<dbReference type="PANTHER" id="PTHR43413:SF1">
    <property type="entry name" value="SIROHEME DECARBOXYLASE NIRL SUBUNIT"/>
    <property type="match status" value="1"/>
</dbReference>
<dbReference type="EMBL" id="FZOJ01000004">
    <property type="protein sequence ID" value="SNS11014.1"/>
    <property type="molecule type" value="Genomic_DNA"/>
</dbReference>
<evidence type="ECO:0000256" key="5">
    <source>
        <dbReference type="ARBA" id="ARBA00048470"/>
    </source>
</evidence>
<keyword evidence="1" id="KW-0456">Lyase</keyword>
<dbReference type="Gene3D" id="3.30.70.3460">
    <property type="match status" value="1"/>
</dbReference>
<dbReference type="Pfam" id="PF22451">
    <property type="entry name" value="NirdL-like_HTH"/>
    <property type="match status" value="1"/>
</dbReference>
<evidence type="ECO:0000313" key="9">
    <source>
        <dbReference type="Proteomes" id="UP000198304"/>
    </source>
</evidence>
<evidence type="ECO:0000259" key="7">
    <source>
        <dbReference type="Pfam" id="PF22451"/>
    </source>
</evidence>
<feature type="domain" description="Siroheme decarboxylase AsnC-like ligand binding" evidence="6">
    <location>
        <begin position="63"/>
        <end position="148"/>
    </location>
</feature>
<feature type="domain" description="Siroheme decarboxylase NirL-like HTH" evidence="7">
    <location>
        <begin position="7"/>
        <end position="53"/>
    </location>
</feature>
<evidence type="ECO:0000259" key="6">
    <source>
        <dbReference type="Pfam" id="PF17805"/>
    </source>
</evidence>